<dbReference type="STRING" id="927083.DB32_007926"/>
<dbReference type="InterPro" id="IPR029058">
    <property type="entry name" value="AB_hydrolase_fold"/>
</dbReference>
<accession>A0A0F6W9H3</accession>
<dbReference type="GO" id="GO:0004301">
    <property type="term" value="F:epoxide hydrolase activity"/>
    <property type="evidence" value="ECO:0007669"/>
    <property type="project" value="TreeGrafter"/>
</dbReference>
<dbReference type="SUPFAM" id="SSF53474">
    <property type="entry name" value="alpha/beta-Hydrolases"/>
    <property type="match status" value="1"/>
</dbReference>
<dbReference type="KEGG" id="samy:DB32_007926"/>
<dbReference type="AlphaFoldDB" id="A0A0F6W9H3"/>
<dbReference type="EMBL" id="CP011125">
    <property type="protein sequence ID" value="AKF10777.1"/>
    <property type="molecule type" value="Genomic_DNA"/>
</dbReference>
<sequence>MAQASDLPPWLDRASYPWTPRTFETSEGRMRYLDEGEGPTVLLVHGTPSWSFEWREVVRALAPRHRVIAPDHLGFGLSDKPDAPEILAPADHARRLRALVSALELRDVVLVVHDFGGPIGLPLALEEGSPVRAVVVTNTWMWAHEDPKVARLSRFVASPLGRWLYRRLNASPRWLVPASMGDRSKLTRDAHRHYLAPFGSWAERAAPWKLGVELAGSSPYYASLWAKRSALANVPLEIVWGTRDPAFTTRELERWQQSFAHARTHTLDVGHFVAEEAPQALASVIASVASR</sequence>
<dbReference type="InterPro" id="IPR000073">
    <property type="entry name" value="AB_hydrolase_1"/>
</dbReference>
<gene>
    <name evidence="3" type="ORF">DB32_007926</name>
</gene>
<evidence type="ECO:0000313" key="4">
    <source>
        <dbReference type="Proteomes" id="UP000034883"/>
    </source>
</evidence>
<dbReference type="RefSeq" id="WP_053237713.1">
    <property type="nucleotide sequence ID" value="NZ_CP011125.1"/>
</dbReference>
<evidence type="ECO:0000256" key="1">
    <source>
        <dbReference type="ARBA" id="ARBA00022801"/>
    </source>
</evidence>
<protein>
    <submittedName>
        <fullName evidence="3">Hydrolase, alpha/beta fold family protein</fullName>
    </submittedName>
</protein>
<dbReference type="Pfam" id="PF00561">
    <property type="entry name" value="Abhydrolase_1"/>
    <property type="match status" value="1"/>
</dbReference>
<dbReference type="PRINTS" id="PR00412">
    <property type="entry name" value="EPOXHYDRLASE"/>
</dbReference>
<name>A0A0F6W9H3_9BACT</name>
<organism evidence="3 4">
    <name type="scientific">Sandaracinus amylolyticus</name>
    <dbReference type="NCBI Taxonomy" id="927083"/>
    <lineage>
        <taxon>Bacteria</taxon>
        <taxon>Pseudomonadati</taxon>
        <taxon>Myxococcota</taxon>
        <taxon>Polyangia</taxon>
        <taxon>Polyangiales</taxon>
        <taxon>Sandaracinaceae</taxon>
        <taxon>Sandaracinus</taxon>
    </lineage>
</organism>
<dbReference type="InterPro" id="IPR051340">
    <property type="entry name" value="Haloalkane_dehalogenase"/>
</dbReference>
<keyword evidence="4" id="KW-1185">Reference proteome</keyword>
<dbReference type="Gene3D" id="3.40.50.1820">
    <property type="entry name" value="alpha/beta hydrolase"/>
    <property type="match status" value="1"/>
</dbReference>
<dbReference type="InterPro" id="IPR000639">
    <property type="entry name" value="Epox_hydrolase-like"/>
</dbReference>
<evidence type="ECO:0000313" key="3">
    <source>
        <dbReference type="EMBL" id="AKF10777.1"/>
    </source>
</evidence>
<keyword evidence="1 3" id="KW-0378">Hydrolase</keyword>
<dbReference type="Proteomes" id="UP000034883">
    <property type="component" value="Chromosome"/>
</dbReference>
<feature type="domain" description="AB hydrolase-1" evidence="2">
    <location>
        <begin position="39"/>
        <end position="278"/>
    </location>
</feature>
<reference evidence="3 4" key="1">
    <citation type="submission" date="2015-03" db="EMBL/GenBank/DDBJ databases">
        <title>Genome assembly of Sandaracinus amylolyticus DSM 53668.</title>
        <authorList>
            <person name="Sharma G."/>
            <person name="Subramanian S."/>
        </authorList>
    </citation>
    <scope>NUCLEOTIDE SEQUENCE [LARGE SCALE GENOMIC DNA]</scope>
    <source>
        <strain evidence="3 4">DSM 53668</strain>
    </source>
</reference>
<dbReference type="PANTHER" id="PTHR42977">
    <property type="entry name" value="HYDROLASE-RELATED"/>
    <property type="match status" value="1"/>
</dbReference>
<dbReference type="PANTHER" id="PTHR42977:SF3">
    <property type="entry name" value="AB HYDROLASE-1 DOMAIN-CONTAINING PROTEIN"/>
    <property type="match status" value="1"/>
</dbReference>
<proteinExistence type="predicted"/>
<evidence type="ECO:0000259" key="2">
    <source>
        <dbReference type="Pfam" id="PF00561"/>
    </source>
</evidence>